<reference evidence="8" key="1">
    <citation type="submission" date="2024-07" db="EMBL/GenBank/DDBJ databases">
        <title>Complete genome sequence of Prevotella sp. YM-2024 GTC17254.</title>
        <authorList>
            <person name="Hayashi M."/>
            <person name="Muto Y."/>
            <person name="Tanaka K."/>
            <person name="Niwa H."/>
        </authorList>
    </citation>
    <scope>NUCLEOTIDE SEQUENCE</scope>
    <source>
        <strain evidence="8">GTC17254</strain>
    </source>
</reference>
<dbReference type="InterPro" id="IPR027417">
    <property type="entry name" value="P-loop_NTPase"/>
</dbReference>
<dbReference type="InterPro" id="IPR027094">
    <property type="entry name" value="Mitofusin_fam"/>
</dbReference>
<proteinExistence type="predicted"/>
<evidence type="ECO:0000256" key="3">
    <source>
        <dbReference type="ARBA" id="ARBA00022801"/>
    </source>
</evidence>
<sequence>MDRNNLIDIANNLGLTAEAEQLQDINRRNKQKDCELVLPLIGEFSSGKTTLINALTDSKKLETATVPTTATIFEIHFGAPNCHATIYKGDGTTEEVENIEDLHNDKIADSVVVHVSDTSKKVPSSIVLVDTPGLSSPIASHKQTLINFLPNADAILLVVDINQNVTKSLTDFVETMNLAKCPLYLVITQCDTKSAEQIQQSKDYFVSNTKIPTKRVVAVSAKKDNLEELYTLLDEIKNEKNAILSKLNAHREKQVAESIILHIDEILKATHSDEELMKAIRDKETELNRIKRAIQEFIDVVGSDCEEIEVATRRQFEDSISEKLLAIVSNKSENFDQEAVNAINTTASIFLQNYKTQVQQKIITTSNKEKYSLLGNLRSLKDIELNFIDSSVRNISYDLNLNSEGHQYDKIAANVCKVAVVVGAFAATAGVAAPAVASAGAAGAAASGSTIISAVDTATDVASIAMSGKLMKVMAKATKTVEKVQKNLETINTINDNLGQQMGQDKGMVESMVGFVSEKLEGKPQRKRAINTYLDSTLLPQFSQLLQQNRSQLLVSVSSALEQDASDTIAERTNILQQMKRQQEDDAKNIERRRKELTTFKKDIIANYK</sequence>
<dbReference type="GO" id="GO:0005525">
    <property type="term" value="F:GTP binding"/>
    <property type="evidence" value="ECO:0007669"/>
    <property type="project" value="UniProtKB-KW"/>
</dbReference>
<dbReference type="PANTHER" id="PTHR10465">
    <property type="entry name" value="TRANSMEMBRANE GTPASE FZO1"/>
    <property type="match status" value="1"/>
</dbReference>
<protein>
    <recommendedName>
        <fullName evidence="7">Dynamin N-terminal domain-containing protein</fullName>
    </recommendedName>
</protein>
<evidence type="ECO:0000256" key="1">
    <source>
        <dbReference type="ARBA" id="ARBA00004370"/>
    </source>
</evidence>
<evidence type="ECO:0000256" key="6">
    <source>
        <dbReference type="SAM" id="Coils"/>
    </source>
</evidence>
<dbReference type="InterPro" id="IPR045063">
    <property type="entry name" value="Dynamin_N"/>
</dbReference>
<keyword evidence="3" id="KW-0378">Hydrolase</keyword>
<organism evidence="8">
    <name type="scientific">Prevotella sp. GTC17254</name>
    <dbReference type="NCBI Taxonomy" id="3236794"/>
    <lineage>
        <taxon>Bacteria</taxon>
        <taxon>Pseudomonadati</taxon>
        <taxon>Bacteroidota</taxon>
        <taxon>Bacteroidia</taxon>
        <taxon>Bacteroidales</taxon>
        <taxon>Prevotellaceae</taxon>
        <taxon>Prevotella</taxon>
    </lineage>
</organism>
<dbReference type="GO" id="GO:0016020">
    <property type="term" value="C:membrane"/>
    <property type="evidence" value="ECO:0007669"/>
    <property type="project" value="UniProtKB-SubCell"/>
</dbReference>
<dbReference type="Gene3D" id="3.40.50.300">
    <property type="entry name" value="P-loop containing nucleotide triphosphate hydrolases"/>
    <property type="match status" value="1"/>
</dbReference>
<evidence type="ECO:0000256" key="5">
    <source>
        <dbReference type="ARBA" id="ARBA00023136"/>
    </source>
</evidence>
<dbReference type="EMBL" id="AP035786">
    <property type="protein sequence ID" value="BFO73104.1"/>
    <property type="molecule type" value="Genomic_DNA"/>
</dbReference>
<gene>
    <name evidence="8" type="ORF">GTC17254_07010</name>
</gene>
<keyword evidence="5" id="KW-0472">Membrane</keyword>
<comment type="subcellular location">
    <subcellularLocation>
        <location evidence="1">Membrane</location>
    </subcellularLocation>
</comment>
<dbReference type="PANTHER" id="PTHR10465:SF0">
    <property type="entry name" value="SARCALUMENIN"/>
    <property type="match status" value="1"/>
</dbReference>
<dbReference type="Pfam" id="PF00350">
    <property type="entry name" value="Dynamin_N"/>
    <property type="match status" value="1"/>
</dbReference>
<feature type="coiled-coil region" evidence="6">
    <location>
        <begin position="219"/>
        <end position="300"/>
    </location>
</feature>
<accession>A0AB33IU47</accession>
<evidence type="ECO:0000259" key="7">
    <source>
        <dbReference type="Pfam" id="PF00350"/>
    </source>
</evidence>
<dbReference type="GO" id="GO:0003924">
    <property type="term" value="F:GTPase activity"/>
    <property type="evidence" value="ECO:0007669"/>
    <property type="project" value="InterPro"/>
</dbReference>
<evidence type="ECO:0000256" key="4">
    <source>
        <dbReference type="ARBA" id="ARBA00023134"/>
    </source>
</evidence>
<dbReference type="AlphaFoldDB" id="A0AB33IU47"/>
<dbReference type="SUPFAM" id="SSF52540">
    <property type="entry name" value="P-loop containing nucleoside triphosphate hydrolases"/>
    <property type="match status" value="1"/>
</dbReference>
<name>A0AB33IU47_9BACT</name>
<dbReference type="GO" id="GO:0008053">
    <property type="term" value="P:mitochondrial fusion"/>
    <property type="evidence" value="ECO:0007669"/>
    <property type="project" value="TreeGrafter"/>
</dbReference>
<feature type="domain" description="Dynamin N-terminal" evidence="7">
    <location>
        <begin position="40"/>
        <end position="186"/>
    </location>
</feature>
<keyword evidence="2" id="KW-0547">Nucleotide-binding</keyword>
<keyword evidence="4" id="KW-0342">GTP-binding</keyword>
<evidence type="ECO:0000256" key="2">
    <source>
        <dbReference type="ARBA" id="ARBA00022741"/>
    </source>
</evidence>
<keyword evidence="6" id="KW-0175">Coiled coil</keyword>
<evidence type="ECO:0000313" key="8">
    <source>
        <dbReference type="EMBL" id="BFO73104.1"/>
    </source>
</evidence>